<reference evidence="1 2" key="1">
    <citation type="journal article" date="2014" name="Genome Announc.">
        <title>Draft genome sequences of eight enterohepatic helicobacter species isolated from both laboratory and wild rodents.</title>
        <authorList>
            <person name="Sheh A."/>
            <person name="Shen Z."/>
            <person name="Fox J.G."/>
        </authorList>
    </citation>
    <scope>NUCLEOTIDE SEQUENCE [LARGE SCALE GENOMIC DNA]</scope>
    <source>
        <strain evidence="1 2">ATCC 49320</strain>
    </source>
</reference>
<proteinExistence type="predicted"/>
<evidence type="ECO:0000313" key="1">
    <source>
        <dbReference type="EMBL" id="TLE07861.1"/>
    </source>
</evidence>
<dbReference type="EMBL" id="JRPJ02000072">
    <property type="protein sequence ID" value="TLE07861.1"/>
    <property type="molecule type" value="Genomic_DNA"/>
</dbReference>
<dbReference type="AlphaFoldDB" id="A0A4U8U473"/>
<evidence type="ECO:0000313" key="2">
    <source>
        <dbReference type="Proteomes" id="UP000029857"/>
    </source>
</evidence>
<dbReference type="RefSeq" id="WP_138154739.1">
    <property type="nucleotide sequence ID" value="NZ_FZMS01000077.1"/>
</dbReference>
<comment type="caution">
    <text evidence="1">The sequence shown here is derived from an EMBL/GenBank/DDBJ whole genome shotgun (WGS) entry which is preliminary data.</text>
</comment>
<sequence>MQKFLVVAKKIETAAGNLTTNNYAGGDIKAEIDAATAVATSVNITNYAGATISGAVKLKSEDQKSATLTNHGSITNAITAEGQKVTINNTGSITHANGVKFTGEAQKNKHT</sequence>
<gene>
    <name evidence="1" type="ORF">LS79_010970</name>
</gene>
<dbReference type="Proteomes" id="UP000029857">
    <property type="component" value="Unassembled WGS sequence"/>
</dbReference>
<organism evidence="1 2">
    <name type="scientific">Helicobacter bilis</name>
    <dbReference type="NCBI Taxonomy" id="37372"/>
    <lineage>
        <taxon>Bacteria</taxon>
        <taxon>Pseudomonadati</taxon>
        <taxon>Campylobacterota</taxon>
        <taxon>Epsilonproteobacteria</taxon>
        <taxon>Campylobacterales</taxon>
        <taxon>Helicobacteraceae</taxon>
        <taxon>Helicobacter</taxon>
    </lineage>
</organism>
<protein>
    <submittedName>
        <fullName evidence="1">Uncharacterized protein</fullName>
    </submittedName>
</protein>
<name>A0A4U8U473_9HELI</name>
<accession>A0A4U8U473</accession>